<feature type="chain" id="PRO_5044783465" description="Apple domain-containing protein" evidence="10">
    <location>
        <begin position="30"/>
        <end position="489"/>
    </location>
</feature>
<dbReference type="SUPFAM" id="SSF51110">
    <property type="entry name" value="alpha-D-mannose-specific plant lectins"/>
    <property type="match status" value="1"/>
</dbReference>
<dbReference type="SMART" id="SM00473">
    <property type="entry name" value="PAN_AP"/>
    <property type="match status" value="1"/>
</dbReference>
<dbReference type="Pfam" id="PF00024">
    <property type="entry name" value="PAN_1"/>
    <property type="match status" value="1"/>
</dbReference>
<keyword evidence="8" id="KW-0325">Glycoprotein</keyword>
<dbReference type="Pfam" id="PF01453">
    <property type="entry name" value="B_lectin"/>
    <property type="match status" value="1"/>
</dbReference>
<dbReference type="InterPro" id="IPR036426">
    <property type="entry name" value="Bulb-type_lectin_dom_sf"/>
</dbReference>
<comment type="subcellular location">
    <subcellularLocation>
        <location evidence="2">Membrane</location>
        <topology evidence="2">Single-pass membrane protein</topology>
    </subcellularLocation>
</comment>
<dbReference type="InterPro" id="IPR001480">
    <property type="entry name" value="Bulb-type_lectin_dom"/>
</dbReference>
<keyword evidence="6 9" id="KW-0472">Membrane</keyword>
<evidence type="ECO:0000256" key="5">
    <source>
        <dbReference type="ARBA" id="ARBA00022989"/>
    </source>
</evidence>
<proteinExistence type="predicted"/>
<protein>
    <recommendedName>
        <fullName evidence="11">Apple domain-containing protein</fullName>
    </recommendedName>
</protein>
<dbReference type="InterPro" id="IPR035446">
    <property type="entry name" value="SLSG/EP1"/>
</dbReference>
<evidence type="ECO:0000256" key="1">
    <source>
        <dbReference type="ARBA" id="ARBA00003061"/>
    </source>
</evidence>
<dbReference type="SMART" id="SM00108">
    <property type="entry name" value="B_lectin"/>
    <property type="match status" value="1"/>
</dbReference>
<keyword evidence="3 9" id="KW-0812">Transmembrane</keyword>
<keyword evidence="4 10" id="KW-0732">Signal</keyword>
<dbReference type="EMBL" id="JBGMDY010000002">
    <property type="protein sequence ID" value="KAL2345183.1"/>
    <property type="molecule type" value="Genomic_DNA"/>
</dbReference>
<evidence type="ECO:0000256" key="7">
    <source>
        <dbReference type="ARBA" id="ARBA00023157"/>
    </source>
</evidence>
<dbReference type="PIRSF" id="PIRSF002686">
    <property type="entry name" value="SLG"/>
    <property type="match status" value="1"/>
</dbReference>
<feature type="transmembrane region" description="Helical" evidence="9">
    <location>
        <begin position="426"/>
        <end position="453"/>
    </location>
</feature>
<keyword evidence="13" id="KW-1185">Reference proteome</keyword>
<name>A0ABD1NC63_9FABA</name>
<comment type="function">
    <text evidence="1">Involved in sporophytic self-incompatibility system (the inability of flowering plants to achieve self-fertilization).</text>
</comment>
<accession>A0ABD1NC63</accession>
<dbReference type="GO" id="GO:0016020">
    <property type="term" value="C:membrane"/>
    <property type="evidence" value="ECO:0007669"/>
    <property type="project" value="UniProtKB-SubCell"/>
</dbReference>
<keyword evidence="5 9" id="KW-1133">Transmembrane helix</keyword>
<evidence type="ECO:0000256" key="10">
    <source>
        <dbReference type="SAM" id="SignalP"/>
    </source>
</evidence>
<evidence type="ECO:0000313" key="12">
    <source>
        <dbReference type="EMBL" id="KAL2345183.1"/>
    </source>
</evidence>
<evidence type="ECO:0000259" key="11">
    <source>
        <dbReference type="PROSITE" id="PS50948"/>
    </source>
</evidence>
<keyword evidence="7" id="KW-1015">Disulfide bond</keyword>
<dbReference type="PANTHER" id="PTHR47974:SF27">
    <property type="entry name" value="RECEPTOR-LIKE SERINE_THREONINE-PROTEIN KINASE"/>
    <property type="match status" value="1"/>
</dbReference>
<sequence length="489" mass="53376">MLGTHEHPNLIAILLLLLTLETTLRWSSAATSIAQELEKGFWAAPESSTASFQAVMRDPSGNFSLGFLRVNEKQLFLAILHVASAEALWVANPRQAASWSGTTRLLFNGSLVLTDPKTRLSWSTATNGDRAVLLNNSNLQVQSSLRALWESFHSPTNTLVEGQNFTSAMALVSANGLYSLRLGDDFMGLYDDNQHLLYWKHSALETKTEIKQGQGPIYARVNSQGYLGMYQTNDKLPADVQKFNSFQQSVTSTSFLFIRLEPDGNLRGYYWDGSNWLLNYRAISETCDLPRPCGSYALCTPGGSACSCLDNRTRFEPGGGCSNTASADSDFCGEGNIGGRKSFRVVRRSGVDPPHKESLSHVTTSSLVECEALCQNNCSCWGALYSNSTGFCYLLDLPIQTMLGTGDGSKVGYFKFSKGEGGKKRVWVRVGVVVVVTVLVMVGVVVMGGGVCVRRWKKRKEDDWASPGPYKNLGSASFRSIEMSSSSGG</sequence>
<dbReference type="InterPro" id="IPR000858">
    <property type="entry name" value="S_locus_glycoprot_dom"/>
</dbReference>
<dbReference type="Proteomes" id="UP001603857">
    <property type="component" value="Unassembled WGS sequence"/>
</dbReference>
<gene>
    <name evidence="12" type="ORF">Fmac_006468</name>
</gene>
<feature type="signal peptide" evidence="10">
    <location>
        <begin position="1"/>
        <end position="29"/>
    </location>
</feature>
<reference evidence="12 13" key="1">
    <citation type="submission" date="2024-08" db="EMBL/GenBank/DDBJ databases">
        <title>Insights into the chromosomal genome structure of Flemingia macrophylla.</title>
        <authorList>
            <person name="Ding Y."/>
            <person name="Zhao Y."/>
            <person name="Bi W."/>
            <person name="Wu M."/>
            <person name="Zhao G."/>
            <person name="Gong Y."/>
            <person name="Li W."/>
            <person name="Zhang P."/>
        </authorList>
    </citation>
    <scope>NUCLEOTIDE SEQUENCE [LARGE SCALE GENOMIC DNA]</scope>
    <source>
        <strain evidence="12">DYQJB</strain>
        <tissue evidence="12">Leaf</tissue>
    </source>
</reference>
<dbReference type="PROSITE" id="PS50948">
    <property type="entry name" value="PAN"/>
    <property type="match status" value="1"/>
</dbReference>
<evidence type="ECO:0000256" key="8">
    <source>
        <dbReference type="ARBA" id="ARBA00023180"/>
    </source>
</evidence>
<organism evidence="12 13">
    <name type="scientific">Flemingia macrophylla</name>
    <dbReference type="NCBI Taxonomy" id="520843"/>
    <lineage>
        <taxon>Eukaryota</taxon>
        <taxon>Viridiplantae</taxon>
        <taxon>Streptophyta</taxon>
        <taxon>Embryophyta</taxon>
        <taxon>Tracheophyta</taxon>
        <taxon>Spermatophyta</taxon>
        <taxon>Magnoliopsida</taxon>
        <taxon>eudicotyledons</taxon>
        <taxon>Gunneridae</taxon>
        <taxon>Pentapetalae</taxon>
        <taxon>rosids</taxon>
        <taxon>fabids</taxon>
        <taxon>Fabales</taxon>
        <taxon>Fabaceae</taxon>
        <taxon>Papilionoideae</taxon>
        <taxon>50 kb inversion clade</taxon>
        <taxon>NPAAA clade</taxon>
        <taxon>indigoferoid/millettioid clade</taxon>
        <taxon>Phaseoleae</taxon>
        <taxon>Flemingia</taxon>
    </lineage>
</organism>
<comment type="caution">
    <text evidence="12">The sequence shown here is derived from an EMBL/GenBank/DDBJ whole genome shotgun (WGS) entry which is preliminary data.</text>
</comment>
<dbReference type="PANTHER" id="PTHR47974">
    <property type="entry name" value="OS07G0415500 PROTEIN"/>
    <property type="match status" value="1"/>
</dbReference>
<dbReference type="Pfam" id="PF00954">
    <property type="entry name" value="S_locus_glycop"/>
    <property type="match status" value="1"/>
</dbReference>
<evidence type="ECO:0000256" key="9">
    <source>
        <dbReference type="SAM" id="Phobius"/>
    </source>
</evidence>
<evidence type="ECO:0000256" key="4">
    <source>
        <dbReference type="ARBA" id="ARBA00022729"/>
    </source>
</evidence>
<dbReference type="InterPro" id="IPR003609">
    <property type="entry name" value="Pan_app"/>
</dbReference>
<evidence type="ECO:0000256" key="6">
    <source>
        <dbReference type="ARBA" id="ARBA00023136"/>
    </source>
</evidence>
<evidence type="ECO:0000313" key="13">
    <source>
        <dbReference type="Proteomes" id="UP001603857"/>
    </source>
</evidence>
<evidence type="ECO:0000256" key="3">
    <source>
        <dbReference type="ARBA" id="ARBA00022692"/>
    </source>
</evidence>
<dbReference type="AlphaFoldDB" id="A0ABD1NC63"/>
<evidence type="ECO:0000256" key="2">
    <source>
        <dbReference type="ARBA" id="ARBA00004167"/>
    </source>
</evidence>
<dbReference type="SUPFAM" id="SSF57414">
    <property type="entry name" value="Hairpin loop containing domain-like"/>
    <property type="match status" value="1"/>
</dbReference>
<dbReference type="Gene3D" id="2.90.10.30">
    <property type="match status" value="1"/>
</dbReference>
<feature type="domain" description="Apple" evidence="11">
    <location>
        <begin position="332"/>
        <end position="418"/>
    </location>
</feature>